<dbReference type="InterPro" id="IPR036909">
    <property type="entry name" value="Cyt_c-like_dom_sf"/>
</dbReference>
<evidence type="ECO:0000256" key="3">
    <source>
        <dbReference type="ARBA" id="ARBA00023004"/>
    </source>
</evidence>
<dbReference type="Gene3D" id="1.10.760.10">
    <property type="entry name" value="Cytochrome c-like domain"/>
    <property type="match status" value="1"/>
</dbReference>
<dbReference type="PROSITE" id="PS51007">
    <property type="entry name" value="CYTC"/>
    <property type="match status" value="1"/>
</dbReference>
<keyword evidence="3 4" id="KW-0408">Iron</keyword>
<dbReference type="Pfam" id="PF13442">
    <property type="entry name" value="Cytochrome_CBB3"/>
    <property type="match status" value="1"/>
</dbReference>
<dbReference type="GO" id="GO:0009055">
    <property type="term" value="F:electron transfer activity"/>
    <property type="evidence" value="ECO:0007669"/>
    <property type="project" value="InterPro"/>
</dbReference>
<gene>
    <name evidence="7" type="ORF">AS859_01805</name>
</gene>
<feature type="domain" description="Cytochrome c" evidence="6">
    <location>
        <begin position="27"/>
        <end position="118"/>
    </location>
</feature>
<feature type="signal peptide" evidence="5">
    <location>
        <begin position="1"/>
        <end position="23"/>
    </location>
</feature>
<dbReference type="EMBL" id="LNTC01000011">
    <property type="protein sequence ID" value="OQR42072.1"/>
    <property type="molecule type" value="Genomic_DNA"/>
</dbReference>
<keyword evidence="5" id="KW-0732">Signal</keyword>
<sequence>MNLIKKYAKYLAFSLLFVVNAQADNSELIKKGEEIYTTNTKGNCVACHDANGKTLDGPGTMGPKLQYLAMWPDEVLYNKIFDPTNPGDPITAMPAFGRNGWLSDEEIKAVVAYLKTIN</sequence>
<organism evidence="7 8">
    <name type="scientific">Aliarcobacter cryaerophilus</name>
    <dbReference type="NCBI Taxonomy" id="28198"/>
    <lineage>
        <taxon>Bacteria</taxon>
        <taxon>Pseudomonadati</taxon>
        <taxon>Campylobacterota</taxon>
        <taxon>Epsilonproteobacteria</taxon>
        <taxon>Campylobacterales</taxon>
        <taxon>Arcobacteraceae</taxon>
        <taxon>Aliarcobacter</taxon>
    </lineage>
</organism>
<proteinExistence type="predicted"/>
<evidence type="ECO:0000313" key="8">
    <source>
        <dbReference type="Proteomes" id="UP000192599"/>
    </source>
</evidence>
<dbReference type="InterPro" id="IPR030999">
    <property type="entry name" value="Thiosulf_SoxX"/>
</dbReference>
<evidence type="ECO:0000256" key="1">
    <source>
        <dbReference type="ARBA" id="ARBA00022617"/>
    </source>
</evidence>
<dbReference type="SUPFAM" id="SSF46626">
    <property type="entry name" value="Cytochrome c"/>
    <property type="match status" value="1"/>
</dbReference>
<evidence type="ECO:0000256" key="5">
    <source>
        <dbReference type="SAM" id="SignalP"/>
    </source>
</evidence>
<keyword evidence="2 4" id="KW-0479">Metal-binding</keyword>
<evidence type="ECO:0000256" key="2">
    <source>
        <dbReference type="ARBA" id="ARBA00022723"/>
    </source>
</evidence>
<accession>A0A1V9VDH2</accession>
<name>A0A1V9VDH2_9BACT</name>
<keyword evidence="1 4" id="KW-0349">Heme</keyword>
<feature type="chain" id="PRO_5010699625" evidence="5">
    <location>
        <begin position="24"/>
        <end position="118"/>
    </location>
</feature>
<dbReference type="InterPro" id="IPR009056">
    <property type="entry name" value="Cyt_c-like_dom"/>
</dbReference>
<evidence type="ECO:0000256" key="4">
    <source>
        <dbReference type="PROSITE-ProRule" id="PRU00433"/>
    </source>
</evidence>
<evidence type="ECO:0000313" key="7">
    <source>
        <dbReference type="EMBL" id="OQR42072.1"/>
    </source>
</evidence>
<protein>
    <submittedName>
        <fullName evidence="7">Sulfur oxidation c-type cytochrome SoxX</fullName>
    </submittedName>
</protein>
<reference evidence="7 8" key="1">
    <citation type="submission" date="2017-04" db="EMBL/GenBank/DDBJ databases">
        <title>Accumulation and expression of multiple antibiotic resistance genes in Arcobacter cryaerophilus that thrives in sewage.</title>
        <authorList>
            <person name="Millar J.A."/>
            <person name="Raghavan R."/>
        </authorList>
    </citation>
    <scope>NUCLEOTIDE SEQUENCE [LARGE SCALE GENOMIC DNA]</scope>
    <source>
        <strain evidence="7 8">AZT-1</strain>
    </source>
</reference>
<comment type="caution">
    <text evidence="7">The sequence shown here is derived from an EMBL/GenBank/DDBJ whole genome shotgun (WGS) entry which is preliminary data.</text>
</comment>
<dbReference type="Proteomes" id="UP000192599">
    <property type="component" value="Unassembled WGS sequence"/>
</dbReference>
<dbReference type="NCBIfam" id="TIGR04485">
    <property type="entry name" value="thiosulf_SoxX"/>
    <property type="match status" value="1"/>
</dbReference>
<dbReference type="AlphaFoldDB" id="A0A1V9VDH2"/>
<dbReference type="GO" id="GO:0020037">
    <property type="term" value="F:heme binding"/>
    <property type="evidence" value="ECO:0007669"/>
    <property type="project" value="InterPro"/>
</dbReference>
<dbReference type="GO" id="GO:0046872">
    <property type="term" value="F:metal ion binding"/>
    <property type="evidence" value="ECO:0007669"/>
    <property type="project" value="UniProtKB-KW"/>
</dbReference>
<dbReference type="RefSeq" id="WP_066221333.1">
    <property type="nucleotide sequence ID" value="NZ_CP026655.1"/>
</dbReference>
<evidence type="ECO:0000259" key="6">
    <source>
        <dbReference type="PROSITE" id="PS51007"/>
    </source>
</evidence>